<keyword evidence="1" id="KW-0732">Signal</keyword>
<dbReference type="EMBL" id="LDOT01000002">
    <property type="protein sequence ID" value="KLV08942.1"/>
    <property type="molecule type" value="Genomic_DNA"/>
</dbReference>
<evidence type="ECO:0000313" key="2">
    <source>
        <dbReference type="EMBL" id="KLV08942.1"/>
    </source>
</evidence>
<evidence type="ECO:0000256" key="1">
    <source>
        <dbReference type="SAM" id="SignalP"/>
    </source>
</evidence>
<evidence type="ECO:0000313" key="3">
    <source>
        <dbReference type="Proteomes" id="UP000036097"/>
    </source>
</evidence>
<dbReference type="SUPFAM" id="SSF48452">
    <property type="entry name" value="TPR-like"/>
    <property type="match status" value="1"/>
</dbReference>
<dbReference type="InterPro" id="IPR019734">
    <property type="entry name" value="TPR_rpt"/>
</dbReference>
<organism evidence="2 3">
    <name type="scientific">Photobacterium aquae</name>
    <dbReference type="NCBI Taxonomy" id="1195763"/>
    <lineage>
        <taxon>Bacteria</taxon>
        <taxon>Pseudomonadati</taxon>
        <taxon>Pseudomonadota</taxon>
        <taxon>Gammaproteobacteria</taxon>
        <taxon>Vibrionales</taxon>
        <taxon>Vibrionaceae</taxon>
        <taxon>Photobacterium</taxon>
    </lineage>
</organism>
<comment type="caution">
    <text evidence="2">The sequence shown here is derived from an EMBL/GenBank/DDBJ whole genome shotgun (WGS) entry which is preliminary data.</text>
</comment>
<dbReference type="Pfam" id="PF13432">
    <property type="entry name" value="TPR_16"/>
    <property type="match status" value="1"/>
</dbReference>
<dbReference type="SMART" id="SM00028">
    <property type="entry name" value="TPR"/>
    <property type="match status" value="3"/>
</dbReference>
<dbReference type="Pfam" id="PF13181">
    <property type="entry name" value="TPR_8"/>
    <property type="match status" value="1"/>
</dbReference>
<sequence>MKKQILIMLFVFLSGCSQSGVSDNQLFLEKMEKAGNVTGMIASYKEQLQSQPDNYHLLKMLAELYYKADDLESSMFYANHYDSIVKEDKDILYLKGRIHDDLGDYSTSIRFFEQAEALGEGTPEFYIRYGIVLSKFGKYSEAEKQFNIARLRGDDDITIKNNLAVLYLMQAKYQDAIEILLPLLSQARDNNKVKINLSIALIKQGQDKQAYDILKPLYSDEQLRVLFRMIKEMKNV</sequence>
<dbReference type="InterPro" id="IPR011990">
    <property type="entry name" value="TPR-like_helical_dom_sf"/>
</dbReference>
<dbReference type="PATRIC" id="fig|1195763.3.peg.364"/>
<accession>A0A0J1K3F4</accession>
<dbReference type="Gene3D" id="1.25.40.10">
    <property type="entry name" value="Tetratricopeptide repeat domain"/>
    <property type="match status" value="1"/>
</dbReference>
<feature type="chain" id="PRO_5005254011" evidence="1">
    <location>
        <begin position="20"/>
        <end position="236"/>
    </location>
</feature>
<dbReference type="RefSeq" id="WP_047877103.1">
    <property type="nucleotide sequence ID" value="NZ_LDOT01000002.1"/>
</dbReference>
<keyword evidence="3" id="KW-1185">Reference proteome</keyword>
<dbReference type="Proteomes" id="UP000036097">
    <property type="component" value="Unassembled WGS sequence"/>
</dbReference>
<proteinExistence type="predicted"/>
<dbReference type="PROSITE" id="PS51257">
    <property type="entry name" value="PROKAR_LIPOPROTEIN"/>
    <property type="match status" value="1"/>
</dbReference>
<feature type="signal peptide" evidence="1">
    <location>
        <begin position="1"/>
        <end position="19"/>
    </location>
</feature>
<name>A0A0J1K3F4_9GAMM</name>
<gene>
    <name evidence="2" type="ORF">ABT56_01685</name>
</gene>
<dbReference type="OrthoDB" id="5830066at2"/>
<dbReference type="STRING" id="1195763.ABT56_01685"/>
<protein>
    <submittedName>
        <fullName evidence="2">Uncharacterized protein</fullName>
    </submittedName>
</protein>
<dbReference type="AlphaFoldDB" id="A0A0J1K3F4"/>
<reference evidence="2 3" key="1">
    <citation type="submission" date="2015-05" db="EMBL/GenBank/DDBJ databases">
        <title>Photobacterium galathea sp. nov.</title>
        <authorList>
            <person name="Machado H."/>
            <person name="Gram L."/>
        </authorList>
    </citation>
    <scope>NUCLEOTIDE SEQUENCE [LARGE SCALE GENOMIC DNA]</scope>
    <source>
        <strain evidence="2 3">CGMCC 1.12159</strain>
    </source>
</reference>